<evidence type="ECO:0000256" key="1">
    <source>
        <dbReference type="SAM" id="MobiDB-lite"/>
    </source>
</evidence>
<protein>
    <submittedName>
        <fullName evidence="2">Uncharacterized protein</fullName>
    </submittedName>
</protein>
<evidence type="ECO:0000313" key="3">
    <source>
        <dbReference type="Proteomes" id="UP001329825"/>
    </source>
</evidence>
<sequence length="187" mass="20291">MQSVVDAAKAASATVVGGATSLANTAASYTGLTNVTTGQHSHAEEHNHKSTLPPDSTASEIKKFDEEGLKVFEDDQVRHEILVKINKLALEDIRHGLKEVASLELVGPDGIKKGISYYHPLRYFVVTRPLGLDYIGEIEIEDGKSIHVRVHKAGSGNAPLFHSLDTRPSQEGGAVFKTGEPLSWFDY</sequence>
<dbReference type="EMBL" id="CP141891">
    <property type="protein sequence ID" value="WRT70884.1"/>
    <property type="molecule type" value="Genomic_DNA"/>
</dbReference>
<dbReference type="GeneID" id="87960013"/>
<keyword evidence="3" id="KW-1185">Reference proteome</keyword>
<gene>
    <name evidence="2" type="ORF">IL334_007883</name>
</gene>
<dbReference type="RefSeq" id="XP_062795623.1">
    <property type="nucleotide sequence ID" value="XM_062939572.1"/>
</dbReference>
<evidence type="ECO:0000313" key="2">
    <source>
        <dbReference type="EMBL" id="WRT70884.1"/>
    </source>
</evidence>
<organism evidence="2 3">
    <name type="scientific">Kwoniella shivajii</name>
    <dbReference type="NCBI Taxonomy" id="564305"/>
    <lineage>
        <taxon>Eukaryota</taxon>
        <taxon>Fungi</taxon>
        <taxon>Dikarya</taxon>
        <taxon>Basidiomycota</taxon>
        <taxon>Agaricomycotina</taxon>
        <taxon>Tremellomycetes</taxon>
        <taxon>Tremellales</taxon>
        <taxon>Cryptococcaceae</taxon>
        <taxon>Kwoniella</taxon>
    </lineage>
</organism>
<proteinExistence type="predicted"/>
<reference evidence="2 3" key="1">
    <citation type="submission" date="2024-01" db="EMBL/GenBank/DDBJ databases">
        <title>Comparative genomics of Cryptococcus and Kwoniella reveals pathogenesis evolution and contrasting modes of karyotype evolution via chromosome fusion or intercentromeric recombination.</title>
        <authorList>
            <person name="Coelho M.A."/>
            <person name="David-Palma M."/>
            <person name="Shea T."/>
            <person name="Bowers K."/>
            <person name="McGinley-Smith S."/>
            <person name="Mohammad A.W."/>
            <person name="Gnirke A."/>
            <person name="Yurkov A.M."/>
            <person name="Nowrousian M."/>
            <person name="Sun S."/>
            <person name="Cuomo C.A."/>
            <person name="Heitman J."/>
        </authorList>
    </citation>
    <scope>NUCLEOTIDE SEQUENCE [LARGE SCALE GENOMIC DNA]</scope>
    <source>
        <strain evidence="2">CBS 11374</strain>
    </source>
</reference>
<dbReference type="Proteomes" id="UP001329825">
    <property type="component" value="Chromosome 11"/>
</dbReference>
<name>A0ABZ1D9Y0_9TREE</name>
<accession>A0ABZ1D9Y0</accession>
<feature type="region of interest" description="Disordered" evidence="1">
    <location>
        <begin position="37"/>
        <end position="58"/>
    </location>
</feature>